<sequence length="223" mass="23023">FGTLVSSNLTERMRIMYNGNVGIGPDTAPDYKLDVQGTFRADGAASFGSTIDFDASVGNKINLSGPGYGIGITGGELNTWLPAGANYSWRTVSRTGDEIMGLDTATGNLKLLTGDLLVDAGNVGIGTDAPDTKLDVSGNLRVLGPGGYNASGDQAVLYLGDQLAVEDGRAGIMAEHGFGLKFGVFNRSGAGSIGTESMDAMVIRQTTGNVGIGTPNPQRKLQV</sequence>
<comment type="caution">
    <text evidence="1">The sequence shown here is derived from an EMBL/GenBank/DDBJ whole genome shotgun (WGS) entry which is preliminary data.</text>
</comment>
<evidence type="ECO:0000313" key="1">
    <source>
        <dbReference type="EMBL" id="GAG44089.1"/>
    </source>
</evidence>
<accession>X0XLN5</accession>
<feature type="non-terminal residue" evidence="1">
    <location>
        <position position="223"/>
    </location>
</feature>
<protein>
    <submittedName>
        <fullName evidence="1">Uncharacterized protein</fullName>
    </submittedName>
</protein>
<gene>
    <name evidence="1" type="ORF">S01H1_79949</name>
</gene>
<name>X0XLN5_9ZZZZ</name>
<proteinExistence type="predicted"/>
<reference evidence="1" key="1">
    <citation type="journal article" date="2014" name="Front. Microbiol.">
        <title>High frequency of phylogenetically diverse reductive dehalogenase-homologous genes in deep subseafloor sedimentary metagenomes.</title>
        <authorList>
            <person name="Kawai M."/>
            <person name="Futagami T."/>
            <person name="Toyoda A."/>
            <person name="Takaki Y."/>
            <person name="Nishi S."/>
            <person name="Hori S."/>
            <person name="Arai W."/>
            <person name="Tsubouchi T."/>
            <person name="Morono Y."/>
            <person name="Uchiyama I."/>
            <person name="Ito T."/>
            <person name="Fujiyama A."/>
            <person name="Inagaki F."/>
            <person name="Takami H."/>
        </authorList>
    </citation>
    <scope>NUCLEOTIDE SEQUENCE</scope>
    <source>
        <strain evidence="1">Expedition CK06-06</strain>
    </source>
</reference>
<organism evidence="1">
    <name type="scientific">marine sediment metagenome</name>
    <dbReference type="NCBI Taxonomy" id="412755"/>
    <lineage>
        <taxon>unclassified sequences</taxon>
        <taxon>metagenomes</taxon>
        <taxon>ecological metagenomes</taxon>
    </lineage>
</organism>
<dbReference type="AlphaFoldDB" id="X0XLN5"/>
<feature type="non-terminal residue" evidence="1">
    <location>
        <position position="1"/>
    </location>
</feature>
<dbReference type="EMBL" id="BARS01053943">
    <property type="protein sequence ID" value="GAG44089.1"/>
    <property type="molecule type" value="Genomic_DNA"/>
</dbReference>